<dbReference type="Proteomes" id="UP000663844">
    <property type="component" value="Unassembled WGS sequence"/>
</dbReference>
<dbReference type="NCBIfam" id="NF040521">
    <property type="entry name" value="C45_proenzyme"/>
    <property type="match status" value="1"/>
</dbReference>
<proteinExistence type="predicted"/>
<dbReference type="PANTHER" id="PTHR34180:SF1">
    <property type="entry name" value="BETA-ALANYL-DOPAMINE_CARCININE HYDROLASE"/>
    <property type="match status" value="1"/>
</dbReference>
<reference evidence="2" key="1">
    <citation type="submission" date="2021-02" db="EMBL/GenBank/DDBJ databases">
        <authorList>
            <person name="Nowell W R."/>
        </authorList>
    </citation>
    <scope>NUCLEOTIDE SEQUENCE</scope>
</reference>
<dbReference type="InterPro" id="IPR047794">
    <property type="entry name" value="C45_proenzyme-like"/>
</dbReference>
<feature type="domain" description="Peptidase C45 hydrolase" evidence="1">
    <location>
        <begin position="140"/>
        <end position="413"/>
    </location>
</feature>
<sequence length="428" mass="49779">MSSEIKKNNDHERIPFYSLEGTHYEYSFKLGQLISKKIEERIEKELKDLQPLFDFIKTDDGLKYLNSYTNTIQKQFPWYYDELKGLSDGSKIPLEKILVLNYKNELKAGKDLSDKKETNEQGRTSCSTVLINRFDSDKQLLLIAHNEDESNSNWNTCFILQATIKSSIYTIHGSEQQRESPYERYIAFGYAGQLAGNGFGGNHHGFVFTYNGLYPKTPLIENCLPRQLHNRVVLNVKNEQELNTLVRTQLTAYGFNLNVGRFRYPNVTADKYLLNYEIGPSNDQGKTNQYNINYILNDKQFFDDKFRTKNKDIKSTSFAHNYDYHFNHYVHLKEIPQEETPLPSSTERAKRASEFEEIKVLNQALEFLGDEKYKCSHPVYRRSSTGKTNTVTLCTAVIDLNKSMLYVYDDNPQLTTILPFFQFDLNTL</sequence>
<dbReference type="InterPro" id="IPR005079">
    <property type="entry name" value="Peptidase_C45_hydrolase"/>
</dbReference>
<name>A0A813RW17_9BILA</name>
<dbReference type="EMBL" id="CAJOAZ010000499">
    <property type="protein sequence ID" value="CAF3663185.1"/>
    <property type="molecule type" value="Genomic_DNA"/>
</dbReference>
<gene>
    <name evidence="2" type="ORF">JYZ213_LOCUS4591</name>
    <name evidence="3" type="ORF">OXD698_LOCUS9736</name>
</gene>
<accession>A0A813RW17</accession>
<dbReference type="EMBL" id="CAJNOG010000026">
    <property type="protein sequence ID" value="CAF0788460.1"/>
    <property type="molecule type" value="Genomic_DNA"/>
</dbReference>
<evidence type="ECO:0000259" key="1">
    <source>
        <dbReference type="Pfam" id="PF03417"/>
    </source>
</evidence>
<comment type="caution">
    <text evidence="2">The sequence shown here is derived from an EMBL/GenBank/DDBJ whole genome shotgun (WGS) entry which is preliminary data.</text>
</comment>
<dbReference type="InterPro" id="IPR047801">
    <property type="entry name" value="Peptidase_C45"/>
</dbReference>
<evidence type="ECO:0000313" key="2">
    <source>
        <dbReference type="EMBL" id="CAF0788460.1"/>
    </source>
</evidence>
<dbReference type="Pfam" id="PF03417">
    <property type="entry name" value="AAT"/>
    <property type="match status" value="1"/>
</dbReference>
<dbReference type="Proteomes" id="UP000663845">
    <property type="component" value="Unassembled WGS sequence"/>
</dbReference>
<evidence type="ECO:0000313" key="3">
    <source>
        <dbReference type="EMBL" id="CAF3663185.1"/>
    </source>
</evidence>
<organism evidence="2 4">
    <name type="scientific">Adineta steineri</name>
    <dbReference type="NCBI Taxonomy" id="433720"/>
    <lineage>
        <taxon>Eukaryota</taxon>
        <taxon>Metazoa</taxon>
        <taxon>Spiralia</taxon>
        <taxon>Gnathifera</taxon>
        <taxon>Rotifera</taxon>
        <taxon>Eurotatoria</taxon>
        <taxon>Bdelloidea</taxon>
        <taxon>Adinetida</taxon>
        <taxon>Adinetidae</taxon>
        <taxon>Adineta</taxon>
    </lineage>
</organism>
<dbReference type="Gene3D" id="3.60.60.10">
    <property type="entry name" value="Penicillin V Acylase, Chain A"/>
    <property type="match status" value="1"/>
</dbReference>
<dbReference type="AlphaFoldDB" id="A0A813RW17"/>
<dbReference type="PANTHER" id="PTHR34180">
    <property type="entry name" value="PEPTIDASE C45"/>
    <property type="match status" value="1"/>
</dbReference>
<protein>
    <recommendedName>
        <fullName evidence="1">Peptidase C45 hydrolase domain-containing protein</fullName>
    </recommendedName>
</protein>
<evidence type="ECO:0000313" key="4">
    <source>
        <dbReference type="Proteomes" id="UP000663845"/>
    </source>
</evidence>